<dbReference type="EMBL" id="JBIHSN010000004">
    <property type="protein sequence ID" value="MFH0267383.1"/>
    <property type="molecule type" value="Genomic_DNA"/>
</dbReference>
<comment type="cofactor">
    <cofactor evidence="2">
        <name>Mg(2+)</name>
        <dbReference type="ChEBI" id="CHEBI:18420"/>
    </cofactor>
</comment>
<evidence type="ECO:0000256" key="3">
    <source>
        <dbReference type="ARBA" id="ARBA00002728"/>
    </source>
</evidence>
<protein>
    <recommendedName>
        <fullName evidence="7">Phosphoenolpyruvate-protein phosphotransferase</fullName>
        <ecNumber evidence="6">2.7.3.9</ecNumber>
    </recommendedName>
    <alternativeName>
        <fullName evidence="16">Phosphotransferase system, enzyme I</fullName>
    </alternativeName>
</protein>
<keyword evidence="11 20" id="KW-0808">Transferase</keyword>
<evidence type="ECO:0000313" key="21">
    <source>
        <dbReference type="Proteomes" id="UP001607151"/>
    </source>
</evidence>
<evidence type="ECO:0000256" key="9">
    <source>
        <dbReference type="ARBA" id="ARBA00022490"/>
    </source>
</evidence>
<feature type="domain" description="PEP-utilising enzyme C-terminal" evidence="18">
    <location>
        <begin position="222"/>
        <end position="503"/>
    </location>
</feature>
<dbReference type="InterPro" id="IPR018274">
    <property type="entry name" value="PEP_util_AS"/>
</dbReference>
<dbReference type="Gene3D" id="1.10.274.10">
    <property type="entry name" value="PtsI, HPr-binding domain"/>
    <property type="match status" value="1"/>
</dbReference>
<comment type="subcellular location">
    <subcellularLocation>
        <location evidence="4">Cytoplasm</location>
    </subcellularLocation>
</comment>
<proteinExistence type="inferred from homology"/>
<dbReference type="PANTHER" id="PTHR46244">
    <property type="entry name" value="PHOSPHOENOLPYRUVATE-PROTEIN PHOSPHOTRANSFERASE"/>
    <property type="match status" value="1"/>
</dbReference>
<keyword evidence="15" id="KW-0460">Magnesium</keyword>
<feature type="domain" description="Phosphotransferase system enzyme I N-terminal" evidence="19">
    <location>
        <begin position="11"/>
        <end position="93"/>
    </location>
</feature>
<dbReference type="Pfam" id="PF00391">
    <property type="entry name" value="PEP-utilizers"/>
    <property type="match status" value="1"/>
</dbReference>
<evidence type="ECO:0000256" key="11">
    <source>
        <dbReference type="ARBA" id="ARBA00022679"/>
    </source>
</evidence>
<evidence type="ECO:0000256" key="15">
    <source>
        <dbReference type="ARBA" id="ARBA00022842"/>
    </source>
</evidence>
<dbReference type="SUPFAM" id="SSF52009">
    <property type="entry name" value="Phosphohistidine domain"/>
    <property type="match status" value="1"/>
</dbReference>
<evidence type="ECO:0000259" key="17">
    <source>
        <dbReference type="Pfam" id="PF00391"/>
    </source>
</evidence>
<dbReference type="Pfam" id="PF05524">
    <property type="entry name" value="PEP-utilisers_N"/>
    <property type="match status" value="1"/>
</dbReference>
<dbReference type="RefSeq" id="WP_394608891.1">
    <property type="nucleotide sequence ID" value="NZ_JBIHSN010000004.1"/>
</dbReference>
<comment type="caution">
    <text evidence="20">The sequence shown here is derived from an EMBL/GenBank/DDBJ whole genome shotgun (WGS) entry which is preliminary data.</text>
</comment>
<dbReference type="Pfam" id="PF02896">
    <property type="entry name" value="PEP-utilizers_C"/>
    <property type="match status" value="1"/>
</dbReference>
<dbReference type="EC" id="2.7.3.9" evidence="6"/>
<evidence type="ECO:0000256" key="13">
    <source>
        <dbReference type="ARBA" id="ARBA00022723"/>
    </source>
</evidence>
<dbReference type="InterPro" id="IPR024692">
    <property type="entry name" value="PTS_EI"/>
</dbReference>
<dbReference type="PROSITE" id="PS00742">
    <property type="entry name" value="PEP_ENZYMES_2"/>
    <property type="match status" value="1"/>
</dbReference>
<evidence type="ECO:0000256" key="16">
    <source>
        <dbReference type="ARBA" id="ARBA00033235"/>
    </source>
</evidence>
<sequence>PVVPERDFQSEQDEIERVKHAIGVVVQHLQEQAKQPKGEIFSAHSMMLSDPELWASVESRIQTGMIAEQAWIESLQTLADEFRQAESQYMREREADVHDIARQVMVEMTGVTPNAIDIKEPSILLARDLMPSDVAGLDKSKVLGICLSEGGKTSHSAILARAMGIPAIVKAQGCLDAVRAGQVATIDGFRGHLWFSPSDAVQQELEAQQIEWQNSRQSALASAQQAAVTCDGVHIPVFANIGGPKDIDDALTSGAEGVGLFRTEFLFQNSDELPTEEAQYQVYRDIAAALGDKPLTIRSLDVGGDKPLVAYPMPAEDNPFLGLRGVRLCLQHESLFTAQLRAILRAFHEQPNIQLMIPMVAQVEEVRKVKALLAHQANQLGLDATHLPVGIMIEVPAAVLNADALAQEVDFFSIGTNDLTQYVMAADRGNAAVAELVNYFEPSVLKAIELTCAAGDRAGIPVSMCGEMAGDPNATETLLRVGLRKFSASSSMLPGLKAQIRQLSVDV</sequence>
<name>A0ABW7J0I3_9VIBR</name>
<evidence type="ECO:0000256" key="4">
    <source>
        <dbReference type="ARBA" id="ARBA00004496"/>
    </source>
</evidence>
<dbReference type="SUPFAM" id="SSF47831">
    <property type="entry name" value="Enzyme I of the PEP:sugar phosphotransferase system HPr-binding (sub)domain"/>
    <property type="match status" value="1"/>
</dbReference>
<keyword evidence="13" id="KW-0479">Metal-binding</keyword>
<dbReference type="InterPro" id="IPR008731">
    <property type="entry name" value="PTS_EIN"/>
</dbReference>
<evidence type="ECO:0000259" key="19">
    <source>
        <dbReference type="Pfam" id="PF05524"/>
    </source>
</evidence>
<dbReference type="InterPro" id="IPR008279">
    <property type="entry name" value="PEP-util_enz_mobile_dom"/>
</dbReference>
<dbReference type="InterPro" id="IPR050499">
    <property type="entry name" value="PEP-utilizing_PTS_enzyme"/>
</dbReference>
<keyword evidence="21" id="KW-1185">Reference proteome</keyword>
<keyword evidence="12" id="KW-0598">Phosphotransferase system</keyword>
<reference evidence="20 21" key="1">
    <citation type="submission" date="2024-10" db="EMBL/GenBank/DDBJ databases">
        <authorList>
            <person name="Yibar A."/>
            <person name="Saticioglu I.B."/>
            <person name="Duman M."/>
            <person name="Ajmi N."/>
            <person name="Gurler F."/>
            <person name="Ay H."/>
            <person name="Onuk E."/>
            <person name="Guler S."/>
            <person name="Romalde J.L."/>
        </authorList>
    </citation>
    <scope>NUCLEOTIDE SEQUENCE [LARGE SCALE GENOMIC DNA]</scope>
    <source>
        <strain evidence="20 21">14-MA-B</strain>
    </source>
</reference>
<dbReference type="InterPro" id="IPR036618">
    <property type="entry name" value="PtsI_HPr-bd_sf"/>
</dbReference>
<dbReference type="InterPro" id="IPR000121">
    <property type="entry name" value="PEP_util_C"/>
</dbReference>
<evidence type="ECO:0000256" key="1">
    <source>
        <dbReference type="ARBA" id="ARBA00000683"/>
    </source>
</evidence>
<evidence type="ECO:0000256" key="6">
    <source>
        <dbReference type="ARBA" id="ARBA00012232"/>
    </source>
</evidence>
<dbReference type="Gene3D" id="3.20.20.60">
    <property type="entry name" value="Phosphoenolpyruvate-binding domains"/>
    <property type="match status" value="1"/>
</dbReference>
<dbReference type="InterPro" id="IPR040442">
    <property type="entry name" value="Pyrv_kinase-like_dom_sf"/>
</dbReference>
<feature type="non-terminal residue" evidence="20">
    <location>
        <position position="1"/>
    </location>
</feature>
<evidence type="ECO:0000256" key="12">
    <source>
        <dbReference type="ARBA" id="ARBA00022683"/>
    </source>
</evidence>
<evidence type="ECO:0000256" key="2">
    <source>
        <dbReference type="ARBA" id="ARBA00001946"/>
    </source>
</evidence>
<comment type="similarity">
    <text evidence="5">Belongs to the PEP-utilizing enzyme family.</text>
</comment>
<dbReference type="NCBIfam" id="TIGR01417">
    <property type="entry name" value="PTS_I_fam"/>
    <property type="match status" value="1"/>
</dbReference>
<keyword evidence="8" id="KW-0813">Transport</keyword>
<dbReference type="PANTHER" id="PTHR46244:SF3">
    <property type="entry name" value="PHOSPHOENOLPYRUVATE-PROTEIN PHOSPHOTRANSFERASE"/>
    <property type="match status" value="1"/>
</dbReference>
<evidence type="ECO:0000256" key="5">
    <source>
        <dbReference type="ARBA" id="ARBA00007837"/>
    </source>
</evidence>
<dbReference type="Proteomes" id="UP001607151">
    <property type="component" value="Unassembled WGS sequence"/>
</dbReference>
<keyword evidence="10" id="KW-0762">Sugar transport</keyword>
<comment type="catalytic activity">
    <reaction evidence="1">
        <text>L-histidyl-[protein] + phosphoenolpyruvate = N(pros)-phospho-L-histidyl-[protein] + pyruvate</text>
        <dbReference type="Rhea" id="RHEA:23880"/>
        <dbReference type="Rhea" id="RHEA-COMP:9745"/>
        <dbReference type="Rhea" id="RHEA-COMP:9746"/>
        <dbReference type="ChEBI" id="CHEBI:15361"/>
        <dbReference type="ChEBI" id="CHEBI:29979"/>
        <dbReference type="ChEBI" id="CHEBI:58702"/>
        <dbReference type="ChEBI" id="CHEBI:64837"/>
        <dbReference type="EC" id="2.7.3.9"/>
    </reaction>
</comment>
<evidence type="ECO:0000256" key="8">
    <source>
        <dbReference type="ARBA" id="ARBA00022448"/>
    </source>
</evidence>
<feature type="domain" description="PEP-utilising enzyme mobile" evidence="17">
    <location>
        <begin position="118"/>
        <end position="191"/>
    </location>
</feature>
<accession>A0ABW7J0I3</accession>
<evidence type="ECO:0000313" key="20">
    <source>
        <dbReference type="EMBL" id="MFH0267383.1"/>
    </source>
</evidence>
<dbReference type="InterPro" id="IPR006318">
    <property type="entry name" value="PTS_EI-like"/>
</dbReference>
<evidence type="ECO:0000256" key="10">
    <source>
        <dbReference type="ARBA" id="ARBA00022597"/>
    </source>
</evidence>
<dbReference type="PROSITE" id="PS00370">
    <property type="entry name" value="PEP_ENZYMES_PHOS_SITE"/>
    <property type="match status" value="1"/>
</dbReference>
<organism evidence="20 21">
    <name type="scientific">Vibrio rumoiensis</name>
    <dbReference type="NCBI Taxonomy" id="76258"/>
    <lineage>
        <taxon>Bacteria</taxon>
        <taxon>Pseudomonadati</taxon>
        <taxon>Pseudomonadota</taxon>
        <taxon>Gammaproteobacteria</taxon>
        <taxon>Vibrionales</taxon>
        <taxon>Vibrionaceae</taxon>
        <taxon>Vibrio</taxon>
    </lineage>
</organism>
<comment type="function">
    <text evidence="3">General (non sugar-specific) component of the phosphoenolpyruvate-dependent sugar phosphotransferase system (sugar PTS). This major carbohydrate active-transport system catalyzes the phosphorylation of incoming sugar substrates concomitantly with their translocation across the cell membrane. Enzyme I transfers the phosphoryl group from phosphoenolpyruvate (PEP) to the phosphoryl carrier protein (HPr).</text>
</comment>
<keyword evidence="14" id="KW-0418">Kinase</keyword>
<dbReference type="PIRSF" id="PIRSF000732">
    <property type="entry name" value="PTS_enzyme_I"/>
    <property type="match status" value="1"/>
</dbReference>
<gene>
    <name evidence="20" type="primary">ptsP</name>
    <name evidence="20" type="ORF">ACGRQ9_18260</name>
</gene>
<dbReference type="InterPro" id="IPR023151">
    <property type="entry name" value="PEP_util_CS"/>
</dbReference>
<keyword evidence="9" id="KW-0963">Cytoplasm</keyword>
<dbReference type="SUPFAM" id="SSF51621">
    <property type="entry name" value="Phosphoenolpyruvate/pyruvate domain"/>
    <property type="match status" value="1"/>
</dbReference>
<evidence type="ECO:0000256" key="7">
    <source>
        <dbReference type="ARBA" id="ARBA00016544"/>
    </source>
</evidence>
<dbReference type="Gene3D" id="3.50.30.10">
    <property type="entry name" value="Phosphohistidine domain"/>
    <property type="match status" value="1"/>
</dbReference>
<evidence type="ECO:0000259" key="18">
    <source>
        <dbReference type="Pfam" id="PF02896"/>
    </source>
</evidence>
<dbReference type="InterPro" id="IPR015813">
    <property type="entry name" value="Pyrv/PenolPyrv_kinase-like_dom"/>
</dbReference>
<dbReference type="PRINTS" id="PR01736">
    <property type="entry name" value="PHPHTRNFRASE"/>
</dbReference>
<dbReference type="GO" id="GO:0008965">
    <property type="term" value="F:phosphoenolpyruvate-protein phosphotransferase activity"/>
    <property type="evidence" value="ECO:0007669"/>
    <property type="project" value="UniProtKB-EC"/>
</dbReference>
<evidence type="ECO:0000256" key="14">
    <source>
        <dbReference type="ARBA" id="ARBA00022777"/>
    </source>
</evidence>
<dbReference type="InterPro" id="IPR036637">
    <property type="entry name" value="Phosphohistidine_dom_sf"/>
</dbReference>